<dbReference type="GO" id="GO:0046983">
    <property type="term" value="F:protein dimerization activity"/>
    <property type="evidence" value="ECO:0007669"/>
    <property type="project" value="InterPro"/>
</dbReference>
<dbReference type="PANTHER" id="PTHR24421:SF10">
    <property type="entry name" value="NITRATE_NITRITE SENSOR PROTEIN NARQ"/>
    <property type="match status" value="1"/>
</dbReference>
<evidence type="ECO:0000256" key="3">
    <source>
        <dbReference type="ARBA" id="ARBA00022553"/>
    </source>
</evidence>
<dbReference type="GO" id="GO:0005524">
    <property type="term" value="F:ATP binding"/>
    <property type="evidence" value="ECO:0007669"/>
    <property type="project" value="UniProtKB-KW"/>
</dbReference>
<organism evidence="12 13">
    <name type="scientific">Curtobacterium poinsettiae</name>
    <dbReference type="NCBI Taxonomy" id="159612"/>
    <lineage>
        <taxon>Bacteria</taxon>
        <taxon>Bacillati</taxon>
        <taxon>Actinomycetota</taxon>
        <taxon>Actinomycetes</taxon>
        <taxon>Micrococcales</taxon>
        <taxon>Microbacteriaceae</taxon>
        <taxon>Curtobacterium</taxon>
    </lineage>
</organism>
<dbReference type="Proteomes" id="UP001062223">
    <property type="component" value="Chromosome"/>
</dbReference>
<dbReference type="GO" id="GO:0000155">
    <property type="term" value="F:phosphorelay sensor kinase activity"/>
    <property type="evidence" value="ECO:0007669"/>
    <property type="project" value="InterPro"/>
</dbReference>
<feature type="transmembrane region" description="Helical" evidence="10">
    <location>
        <begin position="35"/>
        <end position="55"/>
    </location>
</feature>
<dbReference type="RefSeq" id="WP_262136850.1">
    <property type="nucleotide sequence ID" value="NZ_CP106879.1"/>
</dbReference>
<comment type="catalytic activity">
    <reaction evidence="1">
        <text>ATP + protein L-histidine = ADP + protein N-phospho-L-histidine.</text>
        <dbReference type="EC" id="2.7.13.3"/>
    </reaction>
</comment>
<feature type="transmembrane region" description="Helical" evidence="10">
    <location>
        <begin position="100"/>
        <end position="116"/>
    </location>
</feature>
<feature type="region of interest" description="Disordered" evidence="9">
    <location>
        <begin position="1"/>
        <end position="28"/>
    </location>
</feature>
<keyword evidence="8" id="KW-0902">Two-component regulatory system</keyword>
<dbReference type="SUPFAM" id="SSF55874">
    <property type="entry name" value="ATPase domain of HSP90 chaperone/DNA topoisomerase II/histidine kinase"/>
    <property type="match status" value="1"/>
</dbReference>
<feature type="compositionally biased region" description="Low complexity" evidence="9">
    <location>
        <begin position="10"/>
        <end position="21"/>
    </location>
</feature>
<sequence length="456" mass="46743">MASAEHDALRAPAEPAAQPARPAHHPAQRDRRVDVFVALGTAVVAVGLLLGLPPLDALEPDGAALALRVPAPFTLAWTVLALGLLAQSAALLAARRAPRTVLIVVAALPVVVAALAPQSSDLFGLTALPVVVAVVLAALRVPLARLWPTLLLAGALVAAGSAVLAAVAGGAFRGDFSTGLAGSLGQGVLQAIGAVGLPLLVTLLVQSRREVRVARTAEASAVNREQDALVDAAVSRERAAMARELHDIAAHHLSGIALMAAVIDRQIDADPQRAHEGARQVREQSTAVLEDLRRLVGLLRDDAPAERAVETVAGIVDLTERARFRSDVRLDVLPGDRPLADGVGPLAQLAAYRTVQEALANAALHAPSAPCTVTIDDRDATRVVIRVENAPATVPAAGTSPSGGNGLRGMRERADLVGARLQTGPTATGGWLVELALGREAPAAPTQAADGTGVVA</sequence>
<evidence type="ECO:0000256" key="5">
    <source>
        <dbReference type="ARBA" id="ARBA00022741"/>
    </source>
</evidence>
<name>A0A9Q9T475_9MICO</name>
<feature type="transmembrane region" description="Helical" evidence="10">
    <location>
        <begin position="122"/>
        <end position="143"/>
    </location>
</feature>
<keyword evidence="10" id="KW-1133">Transmembrane helix</keyword>
<dbReference type="PANTHER" id="PTHR24421">
    <property type="entry name" value="NITRATE/NITRITE SENSOR PROTEIN NARX-RELATED"/>
    <property type="match status" value="1"/>
</dbReference>
<dbReference type="InterPro" id="IPR036890">
    <property type="entry name" value="HATPase_C_sf"/>
</dbReference>
<feature type="transmembrane region" description="Helical" evidence="10">
    <location>
        <begin position="75"/>
        <end position="93"/>
    </location>
</feature>
<keyword evidence="6 12" id="KW-0418">Kinase</keyword>
<evidence type="ECO:0000256" key="4">
    <source>
        <dbReference type="ARBA" id="ARBA00022679"/>
    </source>
</evidence>
<proteinExistence type="predicted"/>
<keyword evidence="5" id="KW-0547">Nucleotide-binding</keyword>
<dbReference type="CDD" id="cd16917">
    <property type="entry name" value="HATPase_UhpB-NarQ-NarX-like"/>
    <property type="match status" value="1"/>
</dbReference>
<dbReference type="EMBL" id="CP106879">
    <property type="protein sequence ID" value="UYC81923.1"/>
    <property type="molecule type" value="Genomic_DNA"/>
</dbReference>
<feature type="transmembrane region" description="Helical" evidence="10">
    <location>
        <begin position="150"/>
        <end position="172"/>
    </location>
</feature>
<evidence type="ECO:0000256" key="2">
    <source>
        <dbReference type="ARBA" id="ARBA00012438"/>
    </source>
</evidence>
<dbReference type="Gene3D" id="1.20.5.1930">
    <property type="match status" value="1"/>
</dbReference>
<accession>A0A9Q9T475</accession>
<gene>
    <name evidence="12" type="ORF">OE229_05520</name>
</gene>
<keyword evidence="7" id="KW-0067">ATP-binding</keyword>
<dbReference type="InterPro" id="IPR011712">
    <property type="entry name" value="Sig_transdc_His_kin_sub3_dim/P"/>
</dbReference>
<evidence type="ECO:0000256" key="10">
    <source>
        <dbReference type="SAM" id="Phobius"/>
    </source>
</evidence>
<evidence type="ECO:0000256" key="8">
    <source>
        <dbReference type="ARBA" id="ARBA00023012"/>
    </source>
</evidence>
<keyword evidence="3" id="KW-0597">Phosphoprotein</keyword>
<keyword evidence="10" id="KW-0472">Membrane</keyword>
<dbReference type="GO" id="GO:0016020">
    <property type="term" value="C:membrane"/>
    <property type="evidence" value="ECO:0007669"/>
    <property type="project" value="InterPro"/>
</dbReference>
<feature type="transmembrane region" description="Helical" evidence="10">
    <location>
        <begin position="184"/>
        <end position="205"/>
    </location>
</feature>
<feature type="domain" description="Signal transduction histidine kinase subgroup 3 dimerisation and phosphoacceptor" evidence="11">
    <location>
        <begin position="237"/>
        <end position="302"/>
    </location>
</feature>
<dbReference type="EC" id="2.7.13.3" evidence="2"/>
<dbReference type="AlphaFoldDB" id="A0A9Q9T475"/>
<dbReference type="InterPro" id="IPR050482">
    <property type="entry name" value="Sensor_HK_TwoCompSys"/>
</dbReference>
<protein>
    <recommendedName>
        <fullName evidence="2">histidine kinase</fullName>
        <ecNumber evidence="2">2.7.13.3</ecNumber>
    </recommendedName>
</protein>
<dbReference type="Pfam" id="PF07730">
    <property type="entry name" value="HisKA_3"/>
    <property type="match status" value="1"/>
</dbReference>
<keyword evidence="4" id="KW-0808">Transferase</keyword>
<evidence type="ECO:0000256" key="1">
    <source>
        <dbReference type="ARBA" id="ARBA00000085"/>
    </source>
</evidence>
<evidence type="ECO:0000256" key="7">
    <source>
        <dbReference type="ARBA" id="ARBA00022840"/>
    </source>
</evidence>
<keyword evidence="10" id="KW-0812">Transmembrane</keyword>
<evidence type="ECO:0000259" key="11">
    <source>
        <dbReference type="Pfam" id="PF07730"/>
    </source>
</evidence>
<evidence type="ECO:0000313" key="13">
    <source>
        <dbReference type="Proteomes" id="UP001062223"/>
    </source>
</evidence>
<reference evidence="12" key="1">
    <citation type="submission" date="2022-09" db="EMBL/GenBank/DDBJ databases">
        <title>Taxonomy of Curtobacterium flaccumfaciens.</title>
        <authorList>
            <person name="Osdaghi E."/>
            <person name="Taghavi S.M."/>
            <person name="Hamidizade M."/>
            <person name="Abachi H."/>
            <person name="Fazliarab A."/>
            <person name="Baeyen S."/>
            <person name="Portier P."/>
            <person name="Van Vaerenbergh J."/>
            <person name="Jacques M.-A."/>
        </authorList>
    </citation>
    <scope>NUCLEOTIDE SEQUENCE</scope>
    <source>
        <strain evidence="12">AGQB46</strain>
    </source>
</reference>
<evidence type="ECO:0000256" key="6">
    <source>
        <dbReference type="ARBA" id="ARBA00022777"/>
    </source>
</evidence>
<dbReference type="Gene3D" id="3.30.565.10">
    <property type="entry name" value="Histidine kinase-like ATPase, C-terminal domain"/>
    <property type="match status" value="1"/>
</dbReference>
<dbReference type="KEGG" id="cpoi:OE229_05520"/>
<evidence type="ECO:0000256" key="9">
    <source>
        <dbReference type="SAM" id="MobiDB-lite"/>
    </source>
</evidence>
<evidence type="ECO:0000313" key="12">
    <source>
        <dbReference type="EMBL" id="UYC81923.1"/>
    </source>
</evidence>